<dbReference type="Proteomes" id="UP000316621">
    <property type="component" value="Chromosome 1"/>
</dbReference>
<sequence length="111" mass="12949">MHPYIFFAVEAWGYGGHRGGFSNGDEEHPRRALERHILRLCINDFKREGSVVEIRELLMMKLLEKFPREEDNTKVNSENPETEEEKQPKDKARKRGVKASPVSAKKKEKKL</sequence>
<dbReference type="Gramene" id="RZC46656">
    <property type="protein sequence ID" value="RZC46656"/>
    <property type="gene ID" value="C5167_039613"/>
</dbReference>
<dbReference type="AlphaFoldDB" id="A0A4Y7IF31"/>
<organism evidence="2 3">
    <name type="scientific">Papaver somniferum</name>
    <name type="common">Opium poppy</name>
    <dbReference type="NCBI Taxonomy" id="3469"/>
    <lineage>
        <taxon>Eukaryota</taxon>
        <taxon>Viridiplantae</taxon>
        <taxon>Streptophyta</taxon>
        <taxon>Embryophyta</taxon>
        <taxon>Tracheophyta</taxon>
        <taxon>Spermatophyta</taxon>
        <taxon>Magnoliopsida</taxon>
        <taxon>Ranunculales</taxon>
        <taxon>Papaveraceae</taxon>
        <taxon>Papaveroideae</taxon>
        <taxon>Papaver</taxon>
    </lineage>
</organism>
<name>A0A4Y7IF31_PAPSO</name>
<feature type="region of interest" description="Disordered" evidence="1">
    <location>
        <begin position="68"/>
        <end position="111"/>
    </location>
</feature>
<evidence type="ECO:0000256" key="1">
    <source>
        <dbReference type="SAM" id="MobiDB-lite"/>
    </source>
</evidence>
<dbReference type="EMBL" id="CM010715">
    <property type="protein sequence ID" value="RZC46656.1"/>
    <property type="molecule type" value="Genomic_DNA"/>
</dbReference>
<accession>A0A4Y7IF31</accession>
<gene>
    <name evidence="2" type="ORF">C5167_039613</name>
</gene>
<proteinExistence type="predicted"/>
<reference evidence="2 3" key="1">
    <citation type="journal article" date="2018" name="Science">
        <title>The opium poppy genome and morphinan production.</title>
        <authorList>
            <person name="Guo L."/>
            <person name="Winzer T."/>
            <person name="Yang X."/>
            <person name="Li Y."/>
            <person name="Ning Z."/>
            <person name="He Z."/>
            <person name="Teodor R."/>
            <person name="Lu Y."/>
            <person name="Bowser T.A."/>
            <person name="Graham I.A."/>
            <person name="Ye K."/>
        </authorList>
    </citation>
    <scope>NUCLEOTIDE SEQUENCE [LARGE SCALE GENOMIC DNA]</scope>
    <source>
        <strain evidence="3">cv. HN1</strain>
        <tissue evidence="2">Leaves</tissue>
    </source>
</reference>
<keyword evidence="3" id="KW-1185">Reference proteome</keyword>
<evidence type="ECO:0000313" key="2">
    <source>
        <dbReference type="EMBL" id="RZC46656.1"/>
    </source>
</evidence>
<evidence type="ECO:0000313" key="3">
    <source>
        <dbReference type="Proteomes" id="UP000316621"/>
    </source>
</evidence>
<protein>
    <submittedName>
        <fullName evidence="2">Uncharacterized protein</fullName>
    </submittedName>
</protein>